<keyword evidence="4" id="KW-1185">Reference proteome</keyword>
<comment type="caution">
    <text evidence="3">The sequence shown here is derived from an EMBL/GenBank/DDBJ whole genome shotgun (WGS) entry which is preliminary data.</text>
</comment>
<reference evidence="3 4" key="1">
    <citation type="journal article" date="2014" name="Environ. Microbiol.">
        <title>The nitrate-ammonifying and nosZ-carrying bacterium Bacillus vireti is a potent source and sink for nitric and nitrous oxide under high nitrate conditions.</title>
        <authorList>
            <person name="Mania D."/>
            <person name="Heylen K."/>
            <person name="van Spanning R.J."/>
            <person name="Frostegard A."/>
        </authorList>
    </citation>
    <scope>NUCLEOTIDE SEQUENCE [LARGE SCALE GENOMIC DNA]</scope>
    <source>
        <strain evidence="3 4">LMG 21834</strain>
    </source>
</reference>
<dbReference type="AlphaFoldDB" id="A0AB94IT35"/>
<dbReference type="EMBL" id="ALAN01000026">
    <property type="protein sequence ID" value="ETI70123.1"/>
    <property type="molecule type" value="Genomic_DNA"/>
</dbReference>
<organism evidence="3 4">
    <name type="scientific">Neobacillus vireti LMG 21834</name>
    <dbReference type="NCBI Taxonomy" id="1131730"/>
    <lineage>
        <taxon>Bacteria</taxon>
        <taxon>Bacillati</taxon>
        <taxon>Bacillota</taxon>
        <taxon>Bacilli</taxon>
        <taxon>Bacillales</taxon>
        <taxon>Bacillaceae</taxon>
        <taxon>Neobacillus</taxon>
    </lineage>
</organism>
<evidence type="ECO:0000313" key="4">
    <source>
        <dbReference type="Proteomes" id="UP000018877"/>
    </source>
</evidence>
<feature type="signal peptide" evidence="2">
    <location>
        <begin position="1"/>
        <end position="22"/>
    </location>
</feature>
<evidence type="ECO:0000256" key="2">
    <source>
        <dbReference type="SAM" id="SignalP"/>
    </source>
</evidence>
<feature type="chain" id="PRO_5044504797" evidence="2">
    <location>
        <begin position="23"/>
        <end position="147"/>
    </location>
</feature>
<gene>
    <name evidence="3" type="ORF">BAVI_03519</name>
</gene>
<evidence type="ECO:0000256" key="1">
    <source>
        <dbReference type="SAM" id="Coils"/>
    </source>
</evidence>
<proteinExistence type="predicted"/>
<protein>
    <submittedName>
        <fullName evidence="3">Uncharacterized protein</fullName>
    </submittedName>
</protein>
<sequence>MKGIAAGVLFAIMMLGVGTTYASSDAGEAISNWFHQSFLDRSCEIEASAANEMNASLKRIATDIQNSAQNAEEQLTDSQLKITSESERTIENHKNHYIQQLQAAKENLKKQNEQKMQLYKEQAEAREAAQISKDAEAILAELLKEQN</sequence>
<keyword evidence="2" id="KW-0732">Signal</keyword>
<keyword evidence="1" id="KW-0175">Coiled coil</keyword>
<feature type="coiled-coil region" evidence="1">
    <location>
        <begin position="54"/>
        <end position="145"/>
    </location>
</feature>
<accession>A0AB94IT35</accession>
<dbReference type="Proteomes" id="UP000018877">
    <property type="component" value="Unassembled WGS sequence"/>
</dbReference>
<dbReference type="RefSeq" id="WP_024026920.1">
    <property type="nucleotide sequence ID" value="NZ_ALAN01000026.1"/>
</dbReference>
<evidence type="ECO:0000313" key="3">
    <source>
        <dbReference type="EMBL" id="ETI70123.1"/>
    </source>
</evidence>
<name>A0AB94IT35_9BACI</name>